<feature type="region of interest" description="Disordered" evidence="8">
    <location>
        <begin position="313"/>
        <end position="356"/>
    </location>
</feature>
<feature type="binding site" evidence="7">
    <location>
        <begin position="86"/>
        <end position="87"/>
    </location>
    <ligand>
        <name>substrate</name>
    </ligand>
</feature>
<keyword evidence="6 7" id="KW-0961">Cell wall biogenesis/degradation</keyword>
<dbReference type="InterPro" id="IPR001920">
    <property type="entry name" value="Asp/Glu_race"/>
</dbReference>
<evidence type="ECO:0000256" key="1">
    <source>
        <dbReference type="ARBA" id="ARBA00001602"/>
    </source>
</evidence>
<dbReference type="HAMAP" id="MF_00258">
    <property type="entry name" value="Glu_racemase"/>
    <property type="match status" value="1"/>
</dbReference>
<evidence type="ECO:0000256" key="4">
    <source>
        <dbReference type="ARBA" id="ARBA00022984"/>
    </source>
</evidence>
<name>A0ABU2DSQ4_9MICC</name>
<keyword evidence="10" id="KW-1185">Reference proteome</keyword>
<feature type="active site" description="Proton donor/acceptor" evidence="7">
    <location>
        <position position="199"/>
    </location>
</feature>
<comment type="similarity">
    <text evidence="7">Belongs to the aspartate/glutamate racemases family.</text>
</comment>
<evidence type="ECO:0000313" key="9">
    <source>
        <dbReference type="EMBL" id="MDR8019533.1"/>
    </source>
</evidence>
<dbReference type="Pfam" id="PF01177">
    <property type="entry name" value="Asp_Glu_race"/>
    <property type="match status" value="1"/>
</dbReference>
<dbReference type="PROSITE" id="PS00923">
    <property type="entry name" value="ASP_GLU_RACEMASE_1"/>
    <property type="match status" value="1"/>
</dbReference>
<dbReference type="EC" id="5.1.1.3" evidence="2 7"/>
<dbReference type="SUPFAM" id="SSF53681">
    <property type="entry name" value="Aspartate/glutamate racemase"/>
    <property type="match status" value="2"/>
</dbReference>
<keyword evidence="5 7" id="KW-0413">Isomerase</keyword>
<evidence type="ECO:0000256" key="2">
    <source>
        <dbReference type="ARBA" id="ARBA00013090"/>
    </source>
</evidence>
<proteinExistence type="inferred from homology"/>
<dbReference type="InterPro" id="IPR033134">
    <property type="entry name" value="Asp/Glu_racemase_AS_2"/>
</dbReference>
<comment type="catalytic activity">
    <reaction evidence="1 7">
        <text>L-glutamate = D-glutamate</text>
        <dbReference type="Rhea" id="RHEA:12813"/>
        <dbReference type="ChEBI" id="CHEBI:29985"/>
        <dbReference type="ChEBI" id="CHEBI:29986"/>
        <dbReference type="EC" id="5.1.1.3"/>
    </reaction>
</comment>
<dbReference type="GO" id="GO:0008881">
    <property type="term" value="F:glutamate racemase activity"/>
    <property type="evidence" value="ECO:0007669"/>
    <property type="project" value="UniProtKB-EC"/>
</dbReference>
<evidence type="ECO:0000313" key="10">
    <source>
        <dbReference type="Proteomes" id="UP001251870"/>
    </source>
</evidence>
<keyword evidence="4 7" id="KW-0573">Peptidoglycan synthesis</keyword>
<dbReference type="InterPro" id="IPR015942">
    <property type="entry name" value="Asp/Glu/hydantoin_racemase"/>
</dbReference>
<dbReference type="EMBL" id="JAVKGR010000008">
    <property type="protein sequence ID" value="MDR8019533.1"/>
    <property type="molecule type" value="Genomic_DNA"/>
</dbReference>
<evidence type="ECO:0000256" key="6">
    <source>
        <dbReference type="ARBA" id="ARBA00023316"/>
    </source>
</evidence>
<dbReference type="InterPro" id="IPR018187">
    <property type="entry name" value="Asp/Glu_racemase_AS_1"/>
</dbReference>
<dbReference type="Proteomes" id="UP001251870">
    <property type="component" value="Unassembled WGS sequence"/>
</dbReference>
<dbReference type="RefSeq" id="WP_310548520.1">
    <property type="nucleotide sequence ID" value="NZ_JAVKGR010000008.1"/>
</dbReference>
<feature type="binding site" evidence="7">
    <location>
        <begin position="54"/>
        <end position="55"/>
    </location>
    <ligand>
        <name>substrate</name>
    </ligand>
</feature>
<dbReference type="PROSITE" id="PS00924">
    <property type="entry name" value="ASP_GLU_RACEMASE_2"/>
    <property type="match status" value="1"/>
</dbReference>
<evidence type="ECO:0000256" key="8">
    <source>
        <dbReference type="SAM" id="MobiDB-lite"/>
    </source>
</evidence>
<evidence type="ECO:0000256" key="5">
    <source>
        <dbReference type="ARBA" id="ARBA00023235"/>
    </source>
</evidence>
<protein>
    <recommendedName>
        <fullName evidence="2 7">Glutamate racemase</fullName>
        <ecNumber evidence="2 7">5.1.1.3</ecNumber>
    </recommendedName>
</protein>
<dbReference type="InterPro" id="IPR004391">
    <property type="entry name" value="Glu_race"/>
</dbReference>
<feature type="active site" description="Proton donor/acceptor" evidence="7">
    <location>
        <position position="85"/>
    </location>
</feature>
<evidence type="ECO:0000256" key="7">
    <source>
        <dbReference type="HAMAP-Rule" id="MF_00258"/>
    </source>
</evidence>
<reference evidence="9 10" key="1">
    <citation type="submission" date="2023-09" db="EMBL/GenBank/DDBJ databases">
        <title>Description of three actinobacteria isolated from air of manufacturing shop in a pharmaceutical factory.</title>
        <authorList>
            <person name="Zhang D.-F."/>
        </authorList>
    </citation>
    <scope>NUCLEOTIDE SEQUENCE [LARGE SCALE GENOMIC DNA]</scope>
    <source>
        <strain evidence="9 10">LY-0111</strain>
    </source>
</reference>
<organism evidence="9 10">
    <name type="scientific">Nesterenkonia aerolata</name>
    <dbReference type="NCBI Taxonomy" id="3074079"/>
    <lineage>
        <taxon>Bacteria</taxon>
        <taxon>Bacillati</taxon>
        <taxon>Actinomycetota</taxon>
        <taxon>Actinomycetes</taxon>
        <taxon>Micrococcales</taxon>
        <taxon>Micrococcaceae</taxon>
        <taxon>Nesterenkonia</taxon>
    </lineage>
</organism>
<sequence length="356" mass="37289">MTTLPPPPLSGLPVDAPIGIFDSGVGGLTVARAVLDQLPHENIVYIGDTAHGPYGPLPIAKVRAHALGVMDELVDAGVKALVIACNSASAAVLRDARERYTRRRGIPVVEVIQPAVRRAVAATRNGKIGVIATEATVSSRAYEDTFAAAPHLEITSAACPRFVEFVERGITASAELLAVAEEYTAALRQAEVDTLVLGCTHYPLLTGVLSYVMGDAVTLVSSAEETAKDLFRALTQESLLRDPAGESPAAAQLSGEGASVGSLQSSASANTFLATGDAQSFQRLARRFLGPEVAAVEHIAHVTERYPTGLIPRVNAPAVAGPSGGRDDDAPQAQHPGGTPPEHRTRDEGLSHPRWN</sequence>
<dbReference type="NCBIfam" id="TIGR00067">
    <property type="entry name" value="glut_race"/>
    <property type="match status" value="1"/>
</dbReference>
<feature type="compositionally biased region" description="Basic and acidic residues" evidence="8">
    <location>
        <begin position="341"/>
        <end position="356"/>
    </location>
</feature>
<feature type="binding site" evidence="7">
    <location>
        <begin position="200"/>
        <end position="201"/>
    </location>
    <ligand>
        <name>substrate</name>
    </ligand>
</feature>
<accession>A0ABU2DSQ4</accession>
<gene>
    <name evidence="7 9" type="primary">murI</name>
    <name evidence="9" type="ORF">RIL96_08140</name>
</gene>
<keyword evidence="3 7" id="KW-0133">Cell shape</keyword>
<comment type="caution">
    <text evidence="9">The sequence shown here is derived from an EMBL/GenBank/DDBJ whole genome shotgun (WGS) entry which is preliminary data.</text>
</comment>
<dbReference type="PANTHER" id="PTHR21198:SF2">
    <property type="entry name" value="GLUTAMATE RACEMASE"/>
    <property type="match status" value="1"/>
</dbReference>
<feature type="binding site" evidence="7">
    <location>
        <begin position="22"/>
        <end position="23"/>
    </location>
    <ligand>
        <name>substrate</name>
    </ligand>
</feature>
<dbReference type="Gene3D" id="3.40.50.1860">
    <property type="match status" value="2"/>
</dbReference>
<dbReference type="PANTHER" id="PTHR21198">
    <property type="entry name" value="GLUTAMATE RACEMASE"/>
    <property type="match status" value="1"/>
</dbReference>
<comment type="function">
    <text evidence="7">Provides the (R)-glutamate required for cell wall biosynthesis.</text>
</comment>
<comment type="pathway">
    <text evidence="7">Cell wall biogenesis; peptidoglycan biosynthesis.</text>
</comment>
<evidence type="ECO:0000256" key="3">
    <source>
        <dbReference type="ARBA" id="ARBA00022960"/>
    </source>
</evidence>